<evidence type="ECO:0000313" key="3">
    <source>
        <dbReference type="Proteomes" id="UP001221898"/>
    </source>
</evidence>
<gene>
    <name evidence="2" type="ORF">AAFF_G00434810</name>
</gene>
<feature type="region of interest" description="Disordered" evidence="1">
    <location>
        <begin position="82"/>
        <end position="101"/>
    </location>
</feature>
<dbReference type="AlphaFoldDB" id="A0AAD7S8R5"/>
<reference evidence="2" key="1">
    <citation type="journal article" date="2023" name="Science">
        <title>Genome structures resolve the early diversification of teleost fishes.</title>
        <authorList>
            <person name="Parey E."/>
            <person name="Louis A."/>
            <person name="Montfort J."/>
            <person name="Bouchez O."/>
            <person name="Roques C."/>
            <person name="Iampietro C."/>
            <person name="Lluch J."/>
            <person name="Castinel A."/>
            <person name="Donnadieu C."/>
            <person name="Desvignes T."/>
            <person name="Floi Bucao C."/>
            <person name="Jouanno E."/>
            <person name="Wen M."/>
            <person name="Mejri S."/>
            <person name="Dirks R."/>
            <person name="Jansen H."/>
            <person name="Henkel C."/>
            <person name="Chen W.J."/>
            <person name="Zahm M."/>
            <person name="Cabau C."/>
            <person name="Klopp C."/>
            <person name="Thompson A.W."/>
            <person name="Robinson-Rechavi M."/>
            <person name="Braasch I."/>
            <person name="Lecointre G."/>
            <person name="Bobe J."/>
            <person name="Postlethwait J.H."/>
            <person name="Berthelot C."/>
            <person name="Roest Crollius H."/>
            <person name="Guiguen Y."/>
        </authorList>
    </citation>
    <scope>NUCLEOTIDE SEQUENCE</scope>
    <source>
        <strain evidence="2">NC1722</strain>
    </source>
</reference>
<dbReference type="Proteomes" id="UP001221898">
    <property type="component" value="Unassembled WGS sequence"/>
</dbReference>
<sequence length="101" mass="10570">MAAATAAEYPIACDPSTRGCAFNLPRDTPHAGQGGRAYTRRCRQTHVPSASYKERTYGLPCASRPDSAGSGLFVELAEKSSANRGHFSGPASHETKGNGAT</sequence>
<dbReference type="EMBL" id="JAINUG010000095">
    <property type="protein sequence ID" value="KAJ8397792.1"/>
    <property type="molecule type" value="Genomic_DNA"/>
</dbReference>
<organism evidence="2 3">
    <name type="scientific">Aldrovandia affinis</name>
    <dbReference type="NCBI Taxonomy" id="143900"/>
    <lineage>
        <taxon>Eukaryota</taxon>
        <taxon>Metazoa</taxon>
        <taxon>Chordata</taxon>
        <taxon>Craniata</taxon>
        <taxon>Vertebrata</taxon>
        <taxon>Euteleostomi</taxon>
        <taxon>Actinopterygii</taxon>
        <taxon>Neopterygii</taxon>
        <taxon>Teleostei</taxon>
        <taxon>Notacanthiformes</taxon>
        <taxon>Halosauridae</taxon>
        <taxon>Aldrovandia</taxon>
    </lineage>
</organism>
<name>A0AAD7S8R5_9TELE</name>
<accession>A0AAD7S8R5</accession>
<evidence type="ECO:0000313" key="2">
    <source>
        <dbReference type="EMBL" id="KAJ8397792.1"/>
    </source>
</evidence>
<evidence type="ECO:0000256" key="1">
    <source>
        <dbReference type="SAM" id="MobiDB-lite"/>
    </source>
</evidence>
<feature type="region of interest" description="Disordered" evidence="1">
    <location>
        <begin position="23"/>
        <end position="44"/>
    </location>
</feature>
<proteinExistence type="predicted"/>
<comment type="caution">
    <text evidence="2">The sequence shown here is derived from an EMBL/GenBank/DDBJ whole genome shotgun (WGS) entry which is preliminary data.</text>
</comment>
<protein>
    <submittedName>
        <fullName evidence="2">Uncharacterized protein</fullName>
    </submittedName>
</protein>
<keyword evidence="3" id="KW-1185">Reference proteome</keyword>